<sequence length="99" mass="11213">MDQRTSDVQINQPLFSTTFWSWPTYMYSTSSCRTEYAGFVIEGAALFQRERVSEKETDRDKEIIPHTQGCIDVAETSEIDGEVEEEGEAELISGDKASH</sequence>
<feature type="compositionally biased region" description="Acidic residues" evidence="1">
    <location>
        <begin position="80"/>
        <end position="89"/>
    </location>
</feature>
<dbReference type="EMBL" id="OB797525">
    <property type="protein sequence ID" value="CAD7434404.1"/>
    <property type="molecule type" value="Genomic_DNA"/>
</dbReference>
<accession>A0A7R9EJH3</accession>
<dbReference type="PROSITE" id="PS51257">
    <property type="entry name" value="PROKAR_LIPOPROTEIN"/>
    <property type="match status" value="1"/>
</dbReference>
<name>A0A7R9EJH3_9NEOP</name>
<evidence type="ECO:0000313" key="2">
    <source>
        <dbReference type="EMBL" id="CAD7434404.1"/>
    </source>
</evidence>
<proteinExistence type="predicted"/>
<organism evidence="2">
    <name type="scientific">Timema monikensis</name>
    <dbReference type="NCBI Taxonomy" id="170555"/>
    <lineage>
        <taxon>Eukaryota</taxon>
        <taxon>Metazoa</taxon>
        <taxon>Ecdysozoa</taxon>
        <taxon>Arthropoda</taxon>
        <taxon>Hexapoda</taxon>
        <taxon>Insecta</taxon>
        <taxon>Pterygota</taxon>
        <taxon>Neoptera</taxon>
        <taxon>Polyneoptera</taxon>
        <taxon>Phasmatodea</taxon>
        <taxon>Timematodea</taxon>
        <taxon>Timematoidea</taxon>
        <taxon>Timematidae</taxon>
        <taxon>Timema</taxon>
    </lineage>
</organism>
<gene>
    <name evidence="2" type="ORF">TMSB3V08_LOCUS11056</name>
</gene>
<evidence type="ECO:0000256" key="1">
    <source>
        <dbReference type="SAM" id="MobiDB-lite"/>
    </source>
</evidence>
<feature type="region of interest" description="Disordered" evidence="1">
    <location>
        <begin position="80"/>
        <end position="99"/>
    </location>
</feature>
<reference evidence="2" key="1">
    <citation type="submission" date="2020-11" db="EMBL/GenBank/DDBJ databases">
        <authorList>
            <person name="Tran Van P."/>
        </authorList>
    </citation>
    <scope>NUCLEOTIDE SEQUENCE</scope>
</reference>
<dbReference type="AlphaFoldDB" id="A0A7R9EJH3"/>
<protein>
    <submittedName>
        <fullName evidence="2">Uncharacterized protein</fullName>
    </submittedName>
</protein>